<evidence type="ECO:0008006" key="3">
    <source>
        <dbReference type="Google" id="ProtNLM"/>
    </source>
</evidence>
<keyword evidence="2" id="KW-1185">Reference proteome</keyword>
<gene>
    <name evidence="1" type="ORF">FRD01_16620</name>
</gene>
<dbReference type="Gene3D" id="2.50.20.10">
    <property type="entry name" value="Lipoprotein localisation LolA/LolB/LppX"/>
    <property type="match status" value="1"/>
</dbReference>
<evidence type="ECO:0000313" key="2">
    <source>
        <dbReference type="Proteomes" id="UP000321595"/>
    </source>
</evidence>
<protein>
    <recommendedName>
        <fullName evidence="3">DUF4292 domain-containing protein</fullName>
    </recommendedName>
</protein>
<dbReference type="OrthoDB" id="5506616at2"/>
<organism evidence="1 2">
    <name type="scientific">Microvenator marinus</name>
    <dbReference type="NCBI Taxonomy" id="2600177"/>
    <lineage>
        <taxon>Bacteria</taxon>
        <taxon>Deltaproteobacteria</taxon>
        <taxon>Bradymonadales</taxon>
        <taxon>Microvenatoraceae</taxon>
        <taxon>Microvenator</taxon>
    </lineage>
</organism>
<proteinExistence type="predicted"/>
<name>A0A5B8XXS3_9DELT</name>
<dbReference type="AlphaFoldDB" id="A0A5B8XXS3"/>
<evidence type="ECO:0000313" key="1">
    <source>
        <dbReference type="EMBL" id="QED28833.1"/>
    </source>
</evidence>
<accession>A0A5B8XXS3</accession>
<dbReference type="Proteomes" id="UP000321595">
    <property type="component" value="Chromosome"/>
</dbReference>
<dbReference type="EMBL" id="CP042467">
    <property type="protein sequence ID" value="QED28833.1"/>
    <property type="molecule type" value="Genomic_DNA"/>
</dbReference>
<reference evidence="1 2" key="1">
    <citation type="submission" date="2019-08" db="EMBL/GenBank/DDBJ databases">
        <authorList>
            <person name="Liang Q."/>
        </authorList>
    </citation>
    <scope>NUCLEOTIDE SEQUENCE [LARGE SCALE GENOMIC DNA]</scope>
    <source>
        <strain evidence="1 2">V1718</strain>
    </source>
</reference>
<dbReference type="RefSeq" id="WP_146961615.1">
    <property type="nucleotide sequence ID" value="NZ_CP042467.1"/>
</dbReference>
<dbReference type="KEGG" id="bbae:FRD01_16620"/>
<sequence length="261" mass="29234">MHILLVILASLALSCGQNIPPPDNAIEDPELLRGGVDTRLESVDSARFKDVVFDYFGDGERLKVRQLILVSKPTYLRVQTRMPGSEEIVSLLVSDGTDFAMHRRDTNEYFSGPSTRQNIGKLLPVDLSAADVARVMLGGAPWDRLDSGTGPAELSWDRSRGHYKYSVNLSEGGSMSIWVRHTDFAVIEAEERDASGAVAYQYTTDDWKNFGGVSLPEYRRFVWPSRDLDFSMDVNETQLNVELPEHLFTLDPPPGSIERRL</sequence>